<accession>A0ACC2S4W5</accession>
<protein>
    <submittedName>
        <fullName evidence="1">Uncharacterized protein</fullName>
    </submittedName>
</protein>
<evidence type="ECO:0000313" key="2">
    <source>
        <dbReference type="Proteomes" id="UP001165960"/>
    </source>
</evidence>
<reference evidence="1" key="1">
    <citation type="submission" date="2022-04" db="EMBL/GenBank/DDBJ databases">
        <title>Genome of the entomopathogenic fungus Entomophthora muscae.</title>
        <authorList>
            <person name="Elya C."/>
            <person name="Lovett B.R."/>
            <person name="Lee E."/>
            <person name="Macias A.M."/>
            <person name="Hajek A.E."/>
            <person name="De Bivort B.L."/>
            <person name="Kasson M.T."/>
            <person name="De Fine Licht H.H."/>
            <person name="Stajich J.E."/>
        </authorList>
    </citation>
    <scope>NUCLEOTIDE SEQUENCE</scope>
    <source>
        <strain evidence="1">Berkeley</strain>
    </source>
</reference>
<dbReference type="EMBL" id="QTSX02005796">
    <property type="protein sequence ID" value="KAJ9057427.1"/>
    <property type="molecule type" value="Genomic_DNA"/>
</dbReference>
<sequence>MSRCSIIPRPPLFVFFFFFPVSAPPPPRSLRLFSPPNPLSFSFPSLLSFPPLSAPFPPPPSPLFPFSSPKWVPLLCSSSCLGLGFLSPSPAFPPPTNMGGVHPSGYCDTKA</sequence>
<keyword evidence="2" id="KW-1185">Reference proteome</keyword>
<proteinExistence type="predicted"/>
<comment type="caution">
    <text evidence="1">The sequence shown here is derived from an EMBL/GenBank/DDBJ whole genome shotgun (WGS) entry which is preliminary data.</text>
</comment>
<gene>
    <name evidence="1" type="ORF">DSO57_1022845</name>
</gene>
<name>A0ACC2S4W5_9FUNG</name>
<organism evidence="1 2">
    <name type="scientific">Entomophthora muscae</name>
    <dbReference type="NCBI Taxonomy" id="34485"/>
    <lineage>
        <taxon>Eukaryota</taxon>
        <taxon>Fungi</taxon>
        <taxon>Fungi incertae sedis</taxon>
        <taxon>Zoopagomycota</taxon>
        <taxon>Entomophthoromycotina</taxon>
        <taxon>Entomophthoromycetes</taxon>
        <taxon>Entomophthorales</taxon>
        <taxon>Entomophthoraceae</taxon>
        <taxon>Entomophthora</taxon>
    </lineage>
</organism>
<evidence type="ECO:0000313" key="1">
    <source>
        <dbReference type="EMBL" id="KAJ9057427.1"/>
    </source>
</evidence>
<dbReference type="Proteomes" id="UP001165960">
    <property type="component" value="Unassembled WGS sequence"/>
</dbReference>